<evidence type="ECO:0000256" key="1">
    <source>
        <dbReference type="ARBA" id="ARBA00004370"/>
    </source>
</evidence>
<dbReference type="PANTHER" id="PTHR30627:SF1">
    <property type="entry name" value="PEPTIDOGLYCAN D,D-TRANSPEPTIDASE FTSI"/>
    <property type="match status" value="1"/>
</dbReference>
<comment type="subcellular location">
    <subcellularLocation>
        <location evidence="1">Membrane</location>
    </subcellularLocation>
</comment>
<keyword evidence="5" id="KW-0131">Cell cycle</keyword>
<evidence type="ECO:0000313" key="6">
    <source>
        <dbReference type="Proteomes" id="UP001224418"/>
    </source>
</evidence>
<dbReference type="Proteomes" id="UP001224418">
    <property type="component" value="Unassembled WGS sequence"/>
</dbReference>
<dbReference type="PANTHER" id="PTHR30627">
    <property type="entry name" value="PEPTIDOGLYCAN D,D-TRANSPEPTIDASE"/>
    <property type="match status" value="1"/>
</dbReference>
<reference evidence="5 6" key="1">
    <citation type="submission" date="2023-07" db="EMBL/GenBank/DDBJ databases">
        <title>Genomic Encyclopedia of Type Strains, Phase IV (KMG-IV): sequencing the most valuable type-strain genomes for metagenomic binning, comparative biology and taxonomic classification.</title>
        <authorList>
            <person name="Goeker M."/>
        </authorList>
    </citation>
    <scope>NUCLEOTIDE SEQUENCE [LARGE SCALE GENOMIC DNA]</scope>
    <source>
        <strain evidence="5 6">DSM 1400</strain>
    </source>
</reference>
<keyword evidence="3" id="KW-1133">Transmembrane helix</keyword>
<comment type="caution">
    <text evidence="5">The sequence shown here is derived from an EMBL/GenBank/DDBJ whole genome shotgun (WGS) entry which is preliminary data.</text>
</comment>
<dbReference type="InterPro" id="IPR050515">
    <property type="entry name" value="Beta-lactam/transpept"/>
</dbReference>
<sequence length="569" mass="65707">MMKDKKTILSFLSSRKYSGRIKGVYIGIVLIFISLIGKFFYIQFVKQGDLKDILNKQYYYVETLKDKNYKLFDKNGEKFFKYSRNYYAVIDPAFYMRYNINKDEFNIKKAKYILRECNKNYIFPDEVEEYKYTGKIKYEIDKSCYDKLKSLKDIKGFYVYLYDKSNLKENWNIISVMDRANNLKDSSMKQEGTLERTMENIRKNNQVDKVVIGKNLTSEDTFNKDIKGNDNLNFRLTLDKEIQTSVEKIIRDEKYNSYKDIGVLLMESDTGKILAMANKDDRHPNINIGASSNSGYFPGSIFKVVTSAAALDNNIVWVDKMYKRNSNIKEHNNKKRMTLREGFIMSSNDVFYQVGEEVGFNNIYKYANKFNLTNPILGLQDEVSGKFEISNKIHRDEIKHAAIGQKIRITPLEALNIPNVIINKGQLVKPYIIDAIVDDNNKEIKNIQTKKEKVIKNSTAKLLENMMIDVVEDKEGTGTKAKVKGVKVGGKTGTSEYYEVNNGKRKKHSDGWFVGFFKLNEKKYSAVVLVRDIDWVKISQGGKEEDGGSTAAPIFSQIITNLKENSMLK</sequence>
<feature type="domain" description="Penicillin-binding protein transpeptidase" evidence="4">
    <location>
        <begin position="262"/>
        <end position="559"/>
    </location>
</feature>
<dbReference type="Pfam" id="PF00905">
    <property type="entry name" value="Transpeptidase"/>
    <property type="match status" value="1"/>
</dbReference>
<dbReference type="InterPro" id="IPR012338">
    <property type="entry name" value="Beta-lactam/transpept-like"/>
</dbReference>
<feature type="transmembrane region" description="Helical" evidence="3">
    <location>
        <begin position="21"/>
        <end position="41"/>
    </location>
</feature>
<protein>
    <submittedName>
        <fullName evidence="5">Cell division protein FtsI/penicillin-binding protein 2</fullName>
    </submittedName>
</protein>
<dbReference type="InterPro" id="IPR001460">
    <property type="entry name" value="PCN-bd_Tpept"/>
</dbReference>
<evidence type="ECO:0000313" key="5">
    <source>
        <dbReference type="EMBL" id="MDQ0478960.1"/>
    </source>
</evidence>
<proteinExistence type="predicted"/>
<accession>A0ABU0JR96</accession>
<organism evidence="5 6">
    <name type="scientific">Hathewaya limosa</name>
    <name type="common">Clostridium limosum</name>
    <dbReference type="NCBI Taxonomy" id="1536"/>
    <lineage>
        <taxon>Bacteria</taxon>
        <taxon>Bacillati</taxon>
        <taxon>Bacillota</taxon>
        <taxon>Clostridia</taxon>
        <taxon>Eubacteriales</taxon>
        <taxon>Clostridiaceae</taxon>
        <taxon>Hathewaya</taxon>
    </lineage>
</organism>
<keyword evidence="5" id="KW-0132">Cell division</keyword>
<dbReference type="SUPFAM" id="SSF56601">
    <property type="entry name" value="beta-lactamase/transpeptidase-like"/>
    <property type="match status" value="1"/>
</dbReference>
<evidence type="ECO:0000259" key="4">
    <source>
        <dbReference type="Pfam" id="PF00905"/>
    </source>
</evidence>
<dbReference type="EMBL" id="JAUSWN010000004">
    <property type="protein sequence ID" value="MDQ0478960.1"/>
    <property type="molecule type" value="Genomic_DNA"/>
</dbReference>
<dbReference type="Gene3D" id="3.40.710.10">
    <property type="entry name" value="DD-peptidase/beta-lactamase superfamily"/>
    <property type="match status" value="1"/>
</dbReference>
<gene>
    <name evidence="5" type="ORF">QOZ93_000688</name>
</gene>
<dbReference type="GO" id="GO:0051301">
    <property type="term" value="P:cell division"/>
    <property type="evidence" value="ECO:0007669"/>
    <property type="project" value="UniProtKB-KW"/>
</dbReference>
<name>A0ABU0JR96_HATLI</name>
<keyword evidence="3" id="KW-0812">Transmembrane</keyword>
<keyword evidence="2 3" id="KW-0472">Membrane</keyword>
<evidence type="ECO:0000256" key="3">
    <source>
        <dbReference type="SAM" id="Phobius"/>
    </source>
</evidence>
<evidence type="ECO:0000256" key="2">
    <source>
        <dbReference type="ARBA" id="ARBA00023136"/>
    </source>
</evidence>
<dbReference type="RefSeq" id="WP_307355117.1">
    <property type="nucleotide sequence ID" value="NZ_BAAACJ010000041.1"/>
</dbReference>
<keyword evidence="6" id="KW-1185">Reference proteome</keyword>